<dbReference type="OrthoDB" id="3181706at2"/>
<name>A0A366XQK2_9BACI</name>
<feature type="transmembrane region" description="Helical" evidence="8">
    <location>
        <begin position="47"/>
        <end position="67"/>
    </location>
</feature>
<keyword evidence="6 8" id="KW-1133">Transmembrane helix</keyword>
<evidence type="ECO:0000256" key="6">
    <source>
        <dbReference type="ARBA" id="ARBA00022989"/>
    </source>
</evidence>
<dbReference type="EMBL" id="QOCW01000018">
    <property type="protein sequence ID" value="RBW68630.1"/>
    <property type="molecule type" value="Genomic_DNA"/>
</dbReference>
<gene>
    <name evidence="9" type="primary">azlC</name>
    <name evidence="9" type="ORF">DS031_15885</name>
</gene>
<keyword evidence="3" id="KW-0813">Transport</keyword>
<accession>A0A366XQK2</accession>
<dbReference type="GO" id="GO:0005886">
    <property type="term" value="C:plasma membrane"/>
    <property type="evidence" value="ECO:0007669"/>
    <property type="project" value="UniProtKB-SubCell"/>
</dbReference>
<reference evidence="9 10" key="1">
    <citation type="submission" date="2018-07" db="EMBL/GenBank/DDBJ databases">
        <title>Lottiidibacillus patelloidae gen. nov., sp. nov., isolated from the intestinal tract of a marine limpet and the reclassification of B. taeanensis BH030017T, B. algicola KMM 3737T and B. hwajinpoensis SW-72T as genus Lottiidibacillus.</title>
        <authorList>
            <person name="Liu R."/>
            <person name="Huang Z."/>
        </authorList>
    </citation>
    <scope>NUCLEOTIDE SEQUENCE [LARGE SCALE GENOMIC DNA]</scope>
    <source>
        <strain evidence="9 10">BH030017</strain>
    </source>
</reference>
<comment type="caution">
    <text evidence="9">The sequence shown here is derived from an EMBL/GenBank/DDBJ whole genome shotgun (WGS) entry which is preliminary data.</text>
</comment>
<evidence type="ECO:0000256" key="7">
    <source>
        <dbReference type="ARBA" id="ARBA00023136"/>
    </source>
</evidence>
<keyword evidence="7 8" id="KW-0472">Membrane</keyword>
<comment type="similarity">
    <text evidence="2">Belongs to the AzlC family.</text>
</comment>
<feature type="transmembrane region" description="Helical" evidence="8">
    <location>
        <begin position="132"/>
        <end position="159"/>
    </location>
</feature>
<proteinExistence type="inferred from homology"/>
<evidence type="ECO:0000313" key="9">
    <source>
        <dbReference type="EMBL" id="RBW68630.1"/>
    </source>
</evidence>
<dbReference type="InterPro" id="IPR004471">
    <property type="entry name" value="Brnchd-chn_aa_trnsp_AzlC"/>
</dbReference>
<sequence length="236" mass="26339">MNERNEKWMAFRAAFPYTVPIMTGFIFLGTAYGIFMNSLGFGAIYPILMSLLIFAGSMEFVAANLLLTAFSPINALFLTLMVNARHLFYGLSMLDKYKGIGKKKLYMIFGLCDESFSINCTVNVPKDVDKGWFMFFVTMLNHCYWVIGSAIGGLFGSYVTFNTEGLEFVMTALFVVIFIEQWMKEKKHHSALVGLGVSAVSLLVFGGMNFIIPAMLAILGILTVIRKPIEKVEVST</sequence>
<evidence type="ECO:0000256" key="2">
    <source>
        <dbReference type="ARBA" id="ARBA00010735"/>
    </source>
</evidence>
<feature type="transmembrane region" description="Helical" evidence="8">
    <location>
        <begin position="195"/>
        <end position="225"/>
    </location>
</feature>
<feature type="transmembrane region" description="Helical" evidence="8">
    <location>
        <begin position="73"/>
        <end position="94"/>
    </location>
</feature>
<evidence type="ECO:0000256" key="8">
    <source>
        <dbReference type="SAM" id="Phobius"/>
    </source>
</evidence>
<feature type="transmembrane region" description="Helical" evidence="8">
    <location>
        <begin position="165"/>
        <end position="183"/>
    </location>
</feature>
<dbReference type="Pfam" id="PF03591">
    <property type="entry name" value="AzlC"/>
    <property type="match status" value="1"/>
</dbReference>
<dbReference type="AlphaFoldDB" id="A0A366XQK2"/>
<dbReference type="Proteomes" id="UP000253314">
    <property type="component" value="Unassembled WGS sequence"/>
</dbReference>
<evidence type="ECO:0000256" key="4">
    <source>
        <dbReference type="ARBA" id="ARBA00022475"/>
    </source>
</evidence>
<feature type="transmembrane region" description="Helical" evidence="8">
    <location>
        <begin position="14"/>
        <end position="35"/>
    </location>
</feature>
<dbReference type="PANTHER" id="PTHR34979:SF1">
    <property type="entry name" value="INNER MEMBRANE PROTEIN YGAZ"/>
    <property type="match status" value="1"/>
</dbReference>
<evidence type="ECO:0000256" key="5">
    <source>
        <dbReference type="ARBA" id="ARBA00022692"/>
    </source>
</evidence>
<comment type="subcellular location">
    <subcellularLocation>
        <location evidence="1">Cell membrane</location>
        <topology evidence="1">Multi-pass membrane protein</topology>
    </subcellularLocation>
</comment>
<evidence type="ECO:0000313" key="10">
    <source>
        <dbReference type="Proteomes" id="UP000253314"/>
    </source>
</evidence>
<dbReference type="RefSeq" id="WP_113807080.1">
    <property type="nucleotide sequence ID" value="NZ_QOCW01000018.1"/>
</dbReference>
<keyword evidence="10" id="KW-1185">Reference proteome</keyword>
<dbReference type="InterPro" id="IPR011606">
    <property type="entry name" value="Brnchd-chn_aa_trnsp_permease"/>
</dbReference>
<evidence type="ECO:0000256" key="3">
    <source>
        <dbReference type="ARBA" id="ARBA00022448"/>
    </source>
</evidence>
<evidence type="ECO:0000256" key="1">
    <source>
        <dbReference type="ARBA" id="ARBA00004651"/>
    </source>
</evidence>
<protein>
    <submittedName>
        <fullName evidence="9">Azaleucine resistance protein AzlC</fullName>
    </submittedName>
</protein>
<keyword evidence="4" id="KW-1003">Cell membrane</keyword>
<keyword evidence="5 8" id="KW-0812">Transmembrane</keyword>
<dbReference type="GO" id="GO:1903785">
    <property type="term" value="P:L-valine transmembrane transport"/>
    <property type="evidence" value="ECO:0007669"/>
    <property type="project" value="TreeGrafter"/>
</dbReference>
<dbReference type="PANTHER" id="PTHR34979">
    <property type="entry name" value="INNER MEMBRANE PROTEIN YGAZ"/>
    <property type="match status" value="1"/>
</dbReference>
<organism evidence="9 10">
    <name type="scientific">Bacillus taeanensis</name>
    <dbReference type="NCBI Taxonomy" id="273032"/>
    <lineage>
        <taxon>Bacteria</taxon>
        <taxon>Bacillati</taxon>
        <taxon>Bacillota</taxon>
        <taxon>Bacilli</taxon>
        <taxon>Bacillales</taxon>
        <taxon>Bacillaceae</taxon>
        <taxon>Bacillus</taxon>
    </lineage>
</organism>
<dbReference type="NCBIfam" id="TIGR00346">
    <property type="entry name" value="azlC"/>
    <property type="match status" value="1"/>
</dbReference>